<dbReference type="EMBL" id="JARBDR010000214">
    <property type="protein sequence ID" value="KAJ8318362.1"/>
    <property type="molecule type" value="Genomic_DNA"/>
</dbReference>
<feature type="transmembrane region" description="Helical" evidence="1">
    <location>
        <begin position="78"/>
        <end position="99"/>
    </location>
</feature>
<reference evidence="2 3" key="1">
    <citation type="submission" date="2022-12" db="EMBL/GenBank/DDBJ databases">
        <title>Chromosome-level genome of Tegillarca granosa.</title>
        <authorList>
            <person name="Kim J."/>
        </authorList>
    </citation>
    <scope>NUCLEOTIDE SEQUENCE [LARGE SCALE GENOMIC DNA]</scope>
    <source>
        <strain evidence="2">Teg-2019</strain>
        <tissue evidence="2">Adductor muscle</tissue>
    </source>
</reference>
<keyword evidence="1" id="KW-1133">Transmembrane helix</keyword>
<comment type="caution">
    <text evidence="2">The sequence shown here is derived from an EMBL/GenBank/DDBJ whole genome shotgun (WGS) entry which is preliminary data.</text>
</comment>
<keyword evidence="1" id="KW-0812">Transmembrane</keyword>
<evidence type="ECO:0008006" key="4">
    <source>
        <dbReference type="Google" id="ProtNLM"/>
    </source>
</evidence>
<organism evidence="2 3">
    <name type="scientific">Tegillarca granosa</name>
    <name type="common">Malaysian cockle</name>
    <name type="synonym">Anadara granosa</name>
    <dbReference type="NCBI Taxonomy" id="220873"/>
    <lineage>
        <taxon>Eukaryota</taxon>
        <taxon>Metazoa</taxon>
        <taxon>Spiralia</taxon>
        <taxon>Lophotrochozoa</taxon>
        <taxon>Mollusca</taxon>
        <taxon>Bivalvia</taxon>
        <taxon>Autobranchia</taxon>
        <taxon>Pteriomorphia</taxon>
        <taxon>Arcoida</taxon>
        <taxon>Arcoidea</taxon>
        <taxon>Arcidae</taxon>
        <taxon>Tegillarca</taxon>
    </lineage>
</organism>
<protein>
    <recommendedName>
        <fullName evidence="4">Peptidase M13 N-terminal domain-containing protein</fullName>
    </recommendedName>
</protein>
<gene>
    <name evidence="2" type="ORF">KUTeg_003453</name>
</gene>
<evidence type="ECO:0000256" key="1">
    <source>
        <dbReference type="SAM" id="Phobius"/>
    </source>
</evidence>
<evidence type="ECO:0000313" key="2">
    <source>
        <dbReference type="EMBL" id="KAJ8318362.1"/>
    </source>
</evidence>
<dbReference type="InterPro" id="IPR024079">
    <property type="entry name" value="MetalloPept_cat_dom_sf"/>
</dbReference>
<evidence type="ECO:0000313" key="3">
    <source>
        <dbReference type="Proteomes" id="UP001217089"/>
    </source>
</evidence>
<dbReference type="InterPro" id="IPR000718">
    <property type="entry name" value="Peptidase_M13"/>
</dbReference>
<sequence>MPSGSPTSDKYVVYTVEQDESCSTIADDGHIVFKEPDCNSLHGNDKEHFKHFPVTRSFSTSSSAKWGPYWSKRERCCCVWNLFLVVTVVALATIFPPTFSNSTPDATSDAIAVITTTTAQAITQKSRQTCTSPGCLRLAAEILSRMNTAVDPCEDFYEYSCGGYMKDTYLSWERPRIRDNPDVVNDKYNAFLRDSLSTPQIEKNEKVMVAYKTFVRQALLTMFGVNRTIAAESLIQNLDGVLELEVLLNQMWYKATLMQHLMNGVIDQRVAYTLAHHFQCLIDTFNQFSMEDQSGKPNHVRGDLTKGESFRDILALLITNIIS</sequence>
<dbReference type="PANTHER" id="PTHR11733">
    <property type="entry name" value="ZINC METALLOPROTEASE FAMILY M13 NEPRILYSIN-RELATED"/>
    <property type="match status" value="1"/>
</dbReference>
<dbReference type="PANTHER" id="PTHR11733:SF167">
    <property type="entry name" value="FI17812P1-RELATED"/>
    <property type="match status" value="1"/>
</dbReference>
<accession>A0ABQ9FP05</accession>
<keyword evidence="3" id="KW-1185">Reference proteome</keyword>
<keyword evidence="1" id="KW-0472">Membrane</keyword>
<proteinExistence type="predicted"/>
<dbReference type="Gene3D" id="3.40.390.10">
    <property type="entry name" value="Collagenase (Catalytic Domain)"/>
    <property type="match status" value="1"/>
</dbReference>
<dbReference type="SUPFAM" id="SSF55486">
    <property type="entry name" value="Metalloproteases ('zincins'), catalytic domain"/>
    <property type="match status" value="1"/>
</dbReference>
<dbReference type="Proteomes" id="UP001217089">
    <property type="component" value="Unassembled WGS sequence"/>
</dbReference>
<dbReference type="PROSITE" id="PS51885">
    <property type="entry name" value="NEPRILYSIN"/>
    <property type="match status" value="1"/>
</dbReference>
<name>A0ABQ9FP05_TEGGR</name>